<gene>
    <name evidence="3" type="ORF">V5R04_05375</name>
</gene>
<dbReference type="GO" id="GO:0005829">
    <property type="term" value="C:cytosol"/>
    <property type="evidence" value="ECO:0007669"/>
    <property type="project" value="TreeGrafter"/>
</dbReference>
<dbReference type="InterPro" id="IPR006935">
    <property type="entry name" value="Helicase/UvrB_N"/>
</dbReference>
<dbReference type="GO" id="GO:0004386">
    <property type="term" value="F:helicase activity"/>
    <property type="evidence" value="ECO:0007669"/>
    <property type="project" value="UniProtKB-KW"/>
</dbReference>
<dbReference type="SUPFAM" id="SSF52540">
    <property type="entry name" value="P-loop containing nucleoside triphosphate hydrolases"/>
    <property type="match status" value="1"/>
</dbReference>
<keyword evidence="3" id="KW-0378">Hydrolase</keyword>
<dbReference type="InterPro" id="IPR050742">
    <property type="entry name" value="Helicase_Restrict-Modif_Enz"/>
</dbReference>
<keyword evidence="3" id="KW-0347">Helicase</keyword>
<dbReference type="EC" id="3.6.4.-" evidence="3"/>
<proteinExistence type="predicted"/>
<protein>
    <submittedName>
        <fullName evidence="3">DEAD/DEAH box helicase</fullName>
        <ecNumber evidence="3">3.1.4.4</ecNumber>
        <ecNumber evidence="3">3.6.4.-</ecNumber>
    </submittedName>
</protein>
<dbReference type="CDD" id="cd09204">
    <property type="entry name" value="PLDc_N_DEXD_b2"/>
    <property type="match status" value="1"/>
</dbReference>
<organism evidence="3">
    <name type="scientific">Jonesiaceae bacterium BS-20</name>
    <dbReference type="NCBI Taxonomy" id="3120821"/>
    <lineage>
        <taxon>Bacteria</taxon>
        <taxon>Bacillati</taxon>
        <taxon>Actinomycetota</taxon>
        <taxon>Actinomycetes</taxon>
        <taxon>Micrococcales</taxon>
        <taxon>Jonesiaceae</taxon>
    </lineage>
</organism>
<sequence>MFPGSQVFGKDLEFGFINDSVISQRLFHPLLISNSHDNTMLRALRHELRKSDSFVFSVAFITPGALALLKQELLDFTGHGVILTSTYLAFNSPETFRELANLENVEVRVFESDDSAGFHAKGYVFRKEHEVTAIVGSSNLTSNALLKNQEWNIRFSARHDGDIVSQLEREIQAQHALSRVLTQDWIDRYEVAFLAQEQANPQSRVIVPSIYDEQGNLFDNSEIQPNQMQVEALQALADLRARGEKRGIIVSATGTGKTILSALDVRQVAPKRMLFIVHREQILDRAMRDYERVLDCDPQDLGKLTGNERTSDRRYVFATVQSLSKPETLAQFGPTDFDYILIDEVHKAGAESYKRLLDHFDPEFFLGMTATPERTDGINIFELFDFNVPYEIRLQEALEEEMLCPFHYYGVSDYTDSHGQVITDTADLGKLVSNERIEYVLQAIKKYGHAGRPVKGLIFCSRTEEAQAISAELNVRTLHGKLLRTVALTGMASIEERESVVEQLEAGELDYIVTVDIFNEGIDIPSVNQVVMLRQTKSSIIFAQQLGRGLRKDIGKDFLVVIDFIGNYANNFLIPIALFGDMSLSKDSIRRNMINADEAGTIAGISSISFDEVAKELVFNAIAATKLDSFARLKEAFNLLKGRLGTTPKLTDFARFATVDPVVIASASSNYHRFLLRLKQVVTPISVMADQFLSFMTTELLNGKRPHELLLLQALLERGELSIHEYDQILAQAMSPRDGAVIESVRKILTLEFFTSAEQLKYGATPLIEIDGDAISLSTSLFECLTLEPEFYAQVSDLIEAGLFTSRHRFKTDEALLVGERYSRKDVCRLLNWESNQQSTIYGYKVDKATGTCPIFITYHKDDEIDASVKYQDEFLDPSHLTWFTRSRRTLKSKEVQAIVENRPVIHVFAKKDDAEGTDFFYLGTASSSAAQETRMGEDEAAMLPVVKMQLKLSGPIESSLYEYLVTSGTNNE</sequence>
<dbReference type="PANTHER" id="PTHR47396:SF1">
    <property type="entry name" value="ATP-DEPENDENT HELICASE IRC3-RELATED"/>
    <property type="match status" value="1"/>
</dbReference>
<dbReference type="GO" id="GO:0003677">
    <property type="term" value="F:DNA binding"/>
    <property type="evidence" value="ECO:0007669"/>
    <property type="project" value="InterPro"/>
</dbReference>
<dbReference type="SUPFAM" id="SSF56024">
    <property type="entry name" value="Phospholipase D/nuclease"/>
    <property type="match status" value="1"/>
</dbReference>
<accession>A0AAU7E0Q0</accession>
<reference evidence="3" key="1">
    <citation type="submission" date="2024-02" db="EMBL/GenBank/DDBJ databases">
        <title>Tomenella chthoni gen. nov. sp. nov., a member of the family Jonesiaceae isolated from bat guano.</title>
        <authorList>
            <person name="Miller S.L."/>
            <person name="King J."/>
            <person name="Sankaranarayanan K."/>
            <person name="Lawson P.A."/>
        </authorList>
    </citation>
    <scope>NUCLEOTIDE SEQUENCE</scope>
    <source>
        <strain evidence="3">BS-20</strain>
    </source>
</reference>
<evidence type="ECO:0000259" key="2">
    <source>
        <dbReference type="PROSITE" id="PS51194"/>
    </source>
</evidence>
<dbReference type="InterPro" id="IPR025202">
    <property type="entry name" value="PLD-like_dom"/>
</dbReference>
<dbReference type="Pfam" id="PF26350">
    <property type="entry name" value="DUF8090"/>
    <property type="match status" value="1"/>
</dbReference>
<dbReference type="REBASE" id="836011">
    <property type="entry name" value="JbaBS20ORF5375P"/>
</dbReference>
<evidence type="ECO:0000313" key="3">
    <source>
        <dbReference type="EMBL" id="XBH22651.1"/>
    </source>
</evidence>
<dbReference type="GO" id="GO:0004630">
    <property type="term" value="F:phospholipase D activity"/>
    <property type="evidence" value="ECO:0007669"/>
    <property type="project" value="UniProtKB-EC"/>
</dbReference>
<dbReference type="Pfam" id="PF04851">
    <property type="entry name" value="ResIII"/>
    <property type="match status" value="1"/>
</dbReference>
<dbReference type="EMBL" id="CP146203">
    <property type="protein sequence ID" value="XBH22651.1"/>
    <property type="molecule type" value="Genomic_DNA"/>
</dbReference>
<feature type="domain" description="Helicase C-terminal" evidence="2">
    <location>
        <begin position="436"/>
        <end position="597"/>
    </location>
</feature>
<name>A0AAU7E0Q0_9MICO</name>
<dbReference type="InterPro" id="IPR021835">
    <property type="entry name" value="DUF3427"/>
</dbReference>
<dbReference type="SMART" id="SM00487">
    <property type="entry name" value="DEXDc"/>
    <property type="match status" value="1"/>
</dbReference>
<dbReference type="Pfam" id="PF13091">
    <property type="entry name" value="PLDc_2"/>
    <property type="match status" value="1"/>
</dbReference>
<dbReference type="Pfam" id="PF11907">
    <property type="entry name" value="DUF3427"/>
    <property type="match status" value="1"/>
</dbReference>
<dbReference type="PANTHER" id="PTHR47396">
    <property type="entry name" value="TYPE I RESTRICTION ENZYME ECOKI R PROTEIN"/>
    <property type="match status" value="1"/>
</dbReference>
<dbReference type="SMART" id="SM00490">
    <property type="entry name" value="HELICc"/>
    <property type="match status" value="1"/>
</dbReference>
<dbReference type="PROSITE" id="PS51194">
    <property type="entry name" value="HELICASE_CTER"/>
    <property type="match status" value="1"/>
</dbReference>
<dbReference type="Pfam" id="PF00271">
    <property type="entry name" value="Helicase_C"/>
    <property type="match status" value="1"/>
</dbReference>
<dbReference type="CDD" id="cd18799">
    <property type="entry name" value="SF2_C_EcoAI-like"/>
    <property type="match status" value="1"/>
</dbReference>
<keyword evidence="3" id="KW-0067">ATP-binding</keyword>
<dbReference type="EC" id="3.1.4.4" evidence="3"/>
<dbReference type="CDD" id="cd18032">
    <property type="entry name" value="DEXHc_RE_I_III_res"/>
    <property type="match status" value="1"/>
</dbReference>
<dbReference type="Gene3D" id="3.30.870.10">
    <property type="entry name" value="Endonuclease Chain A"/>
    <property type="match status" value="1"/>
</dbReference>
<dbReference type="InterPro" id="IPR001650">
    <property type="entry name" value="Helicase_C-like"/>
</dbReference>
<dbReference type="InterPro" id="IPR027417">
    <property type="entry name" value="P-loop_NTPase"/>
</dbReference>
<dbReference type="PROSITE" id="PS51192">
    <property type="entry name" value="HELICASE_ATP_BIND_1"/>
    <property type="match status" value="1"/>
</dbReference>
<dbReference type="GO" id="GO:0005524">
    <property type="term" value="F:ATP binding"/>
    <property type="evidence" value="ECO:0007669"/>
    <property type="project" value="InterPro"/>
</dbReference>
<keyword evidence="3" id="KW-0547">Nucleotide-binding</keyword>
<dbReference type="InterPro" id="IPR058403">
    <property type="entry name" value="DUF8090"/>
</dbReference>
<feature type="domain" description="Helicase ATP-binding" evidence="1">
    <location>
        <begin position="238"/>
        <end position="390"/>
    </location>
</feature>
<dbReference type="InterPro" id="IPR014001">
    <property type="entry name" value="Helicase_ATP-bd"/>
</dbReference>
<dbReference type="AlphaFoldDB" id="A0AAU7E0Q0"/>
<dbReference type="Gene3D" id="3.40.50.300">
    <property type="entry name" value="P-loop containing nucleotide triphosphate hydrolases"/>
    <property type="match status" value="2"/>
</dbReference>
<evidence type="ECO:0000259" key="1">
    <source>
        <dbReference type="PROSITE" id="PS51192"/>
    </source>
</evidence>